<keyword evidence="2" id="KW-1185">Reference proteome</keyword>
<evidence type="ECO:0000313" key="3">
    <source>
        <dbReference type="RefSeq" id="XP_026734298.1"/>
    </source>
</evidence>
<dbReference type="OrthoDB" id="7493276at2759"/>
<name>A0A7E5W101_TRINI</name>
<dbReference type="RefSeq" id="XP_026734298.1">
    <property type="nucleotide sequence ID" value="XM_026878497.1"/>
</dbReference>
<feature type="region of interest" description="Disordered" evidence="1">
    <location>
        <begin position="38"/>
        <end position="61"/>
    </location>
</feature>
<gene>
    <name evidence="3" type="primary">LOC113498487</name>
</gene>
<feature type="compositionally biased region" description="Basic and acidic residues" evidence="1">
    <location>
        <begin position="38"/>
        <end position="50"/>
    </location>
</feature>
<feature type="compositionally biased region" description="Polar residues" evidence="1">
    <location>
        <begin position="51"/>
        <end position="61"/>
    </location>
</feature>
<dbReference type="KEGG" id="tnl:113498487"/>
<dbReference type="InParanoid" id="A0A7E5W101"/>
<reference evidence="3" key="1">
    <citation type="submission" date="2025-08" db="UniProtKB">
        <authorList>
            <consortium name="RefSeq"/>
        </authorList>
    </citation>
    <scope>IDENTIFICATION</scope>
</reference>
<dbReference type="GeneID" id="113498487"/>
<evidence type="ECO:0000256" key="1">
    <source>
        <dbReference type="SAM" id="MobiDB-lite"/>
    </source>
</evidence>
<accession>A0A7E5W101</accession>
<evidence type="ECO:0000313" key="2">
    <source>
        <dbReference type="Proteomes" id="UP000322000"/>
    </source>
</evidence>
<organism evidence="2 3">
    <name type="scientific">Trichoplusia ni</name>
    <name type="common">Cabbage looper</name>
    <dbReference type="NCBI Taxonomy" id="7111"/>
    <lineage>
        <taxon>Eukaryota</taxon>
        <taxon>Metazoa</taxon>
        <taxon>Ecdysozoa</taxon>
        <taxon>Arthropoda</taxon>
        <taxon>Hexapoda</taxon>
        <taxon>Insecta</taxon>
        <taxon>Pterygota</taxon>
        <taxon>Neoptera</taxon>
        <taxon>Endopterygota</taxon>
        <taxon>Lepidoptera</taxon>
        <taxon>Glossata</taxon>
        <taxon>Ditrysia</taxon>
        <taxon>Noctuoidea</taxon>
        <taxon>Noctuidae</taxon>
        <taxon>Plusiinae</taxon>
        <taxon>Trichoplusia</taxon>
    </lineage>
</organism>
<dbReference type="Proteomes" id="UP000322000">
    <property type="component" value="Chromosome 11"/>
</dbReference>
<dbReference type="AlphaFoldDB" id="A0A7E5W101"/>
<sequence length="543" mass="61919">MASANVLDQMAKFDFKSPVKITLLFEDSDDDLEIVNENHQEGNFETDSNKQDNTTLEENSRTKNLQIETESQQNSKDSNETLLKQLMNATLKDLLNKTCRTGNQSKENELDKTMPNLQIEKPGNIFNEPVCQCKISSEASFEQPTCFTFGAQNETIQIKQYAAHHHDHTTRAPSSLGGDLLNTLSENLISVMVSFYHYRLNKRDGDDYQKRKEAFIQLKDHYFELSYHTMVSIIIPQEHNKYFTNIFLQNTVTIANNKPGLGTCHRGHLEPIFIELLIWSKFKKSIIDRKGLNLGLHKEQCLSKPLRNNWPFSETTPTQRQPKTDNVCVFSSKSTGVKVNVNREIFIDCLKTQNHNTVERQGVQNQNQAYATYQTGSTNRIKTHASDNQTNNSQNYNLKLNCRLTPYSLTHNSRTNPIKNKAGPIQGSRNIEHLRKNCQADFQLRQKQSNNEIHSSGWVSAMNENINPQNMLNLNLQTRMTEDVAPQMPFISNVMSLNPKAQNTSNGSCCVCGKITNIVCSKSRSPSYCSFLCQELDGWCRNT</sequence>
<protein>
    <submittedName>
        <fullName evidence="3">Uncharacterized protein LOC113498487</fullName>
    </submittedName>
</protein>
<proteinExistence type="predicted"/>